<dbReference type="PhylomeDB" id="A0A0G4HRC3"/>
<keyword evidence="1" id="KW-1133">Transmembrane helix</keyword>
<proteinExistence type="predicted"/>
<keyword evidence="1" id="KW-0472">Membrane</keyword>
<sequence>MWLYMCYSEEAHIRVATLSNHLLQNNDFTKLMRLCLAACEEAHFPDLTCVQPSDVSTIEYGGNTYTDLYTFKEPSLPSYQNETTTMAWDMFQTCREYAANITNHYDYQNTGRQAKLHTCFPSCKRNVETENPDVYDYGSGDTRPVCTTEDQSRRLVNSDFSDLICVDPDDAVDPWAGPFEICAGSGFCFSWAYVLLIIAVANTFQVVIEFLMLYVMTLVDDAKEDCLEATVKTILQFILMFTFCLVVVFAVGPFILQSRVGRPYIIPATWFLALVTDQLKNFAVQCLIWWLVIRRCGRVDPGIQEYNEEYLMQWELQDSLA</sequence>
<reference evidence="2" key="1">
    <citation type="submission" date="2014-11" db="EMBL/GenBank/DDBJ databases">
        <authorList>
            <person name="Otto D Thomas"/>
            <person name="Naeem Raeece"/>
        </authorList>
    </citation>
    <scope>NUCLEOTIDE SEQUENCE</scope>
</reference>
<keyword evidence="1" id="KW-0812">Transmembrane</keyword>
<accession>A0A0G4HRC3</accession>
<feature type="transmembrane region" description="Helical" evidence="1">
    <location>
        <begin position="191"/>
        <end position="216"/>
    </location>
</feature>
<gene>
    <name evidence="2" type="ORF">Cvel_30563</name>
</gene>
<dbReference type="AlphaFoldDB" id="A0A0G4HRC3"/>
<evidence type="ECO:0000313" key="2">
    <source>
        <dbReference type="EMBL" id="CEM46829.1"/>
    </source>
</evidence>
<protein>
    <submittedName>
        <fullName evidence="2">Uncharacterized protein</fullName>
    </submittedName>
</protein>
<feature type="transmembrane region" description="Helical" evidence="1">
    <location>
        <begin position="268"/>
        <end position="292"/>
    </location>
</feature>
<dbReference type="EMBL" id="CDMZ01003567">
    <property type="protein sequence ID" value="CEM46829.1"/>
    <property type="molecule type" value="Genomic_DNA"/>
</dbReference>
<feature type="transmembrane region" description="Helical" evidence="1">
    <location>
        <begin position="237"/>
        <end position="256"/>
    </location>
</feature>
<dbReference type="VEuPathDB" id="CryptoDB:Cvel_30563"/>
<name>A0A0G4HRC3_9ALVE</name>
<evidence type="ECO:0000256" key="1">
    <source>
        <dbReference type="SAM" id="Phobius"/>
    </source>
</evidence>
<organism evidence="2">
    <name type="scientific">Chromera velia CCMP2878</name>
    <dbReference type="NCBI Taxonomy" id="1169474"/>
    <lineage>
        <taxon>Eukaryota</taxon>
        <taxon>Sar</taxon>
        <taxon>Alveolata</taxon>
        <taxon>Colpodellida</taxon>
        <taxon>Chromeraceae</taxon>
        <taxon>Chromera</taxon>
    </lineage>
</organism>